<feature type="compositionally biased region" description="Basic and acidic residues" evidence="1">
    <location>
        <begin position="83"/>
        <end position="93"/>
    </location>
</feature>
<feature type="compositionally biased region" description="Polar residues" evidence="1">
    <location>
        <begin position="23"/>
        <end position="37"/>
    </location>
</feature>
<proteinExistence type="predicted"/>
<feature type="transmembrane region" description="Helical" evidence="2">
    <location>
        <begin position="113"/>
        <end position="135"/>
    </location>
</feature>
<evidence type="ECO:0000256" key="1">
    <source>
        <dbReference type="SAM" id="MobiDB-lite"/>
    </source>
</evidence>
<evidence type="ECO:0000313" key="4">
    <source>
        <dbReference type="Proteomes" id="UP001059596"/>
    </source>
</evidence>
<keyword evidence="2" id="KW-1133">Transmembrane helix</keyword>
<dbReference type="EMBL" id="JAMKOV010000001">
    <property type="protein sequence ID" value="KAI8046815.1"/>
    <property type="molecule type" value="Genomic_DNA"/>
</dbReference>
<organism evidence="3 4">
    <name type="scientific">Drosophila gunungcola</name>
    <name type="common">fruit fly</name>
    <dbReference type="NCBI Taxonomy" id="103775"/>
    <lineage>
        <taxon>Eukaryota</taxon>
        <taxon>Metazoa</taxon>
        <taxon>Ecdysozoa</taxon>
        <taxon>Arthropoda</taxon>
        <taxon>Hexapoda</taxon>
        <taxon>Insecta</taxon>
        <taxon>Pterygota</taxon>
        <taxon>Neoptera</taxon>
        <taxon>Endopterygota</taxon>
        <taxon>Diptera</taxon>
        <taxon>Brachycera</taxon>
        <taxon>Muscomorpha</taxon>
        <taxon>Ephydroidea</taxon>
        <taxon>Drosophilidae</taxon>
        <taxon>Drosophila</taxon>
        <taxon>Sophophora</taxon>
    </lineage>
</organism>
<keyword evidence="2" id="KW-0472">Membrane</keyword>
<protein>
    <submittedName>
        <fullName evidence="3">Uncharacterized protein</fullName>
    </submittedName>
</protein>
<reference evidence="3" key="1">
    <citation type="journal article" date="2023" name="Genome Biol. Evol.">
        <title>Long-read-based Genome Assembly of Drosophila gunungcola Reveals Fewer Chemosensory Genes in Flower-breeding Species.</title>
        <authorList>
            <person name="Negi A."/>
            <person name="Liao B.Y."/>
            <person name="Yeh S.D."/>
        </authorList>
    </citation>
    <scope>NUCLEOTIDE SEQUENCE</scope>
    <source>
        <strain evidence="3">Sukarami</strain>
    </source>
</reference>
<feature type="compositionally biased region" description="Basic and acidic residues" evidence="1">
    <location>
        <begin position="41"/>
        <end position="53"/>
    </location>
</feature>
<keyword evidence="2" id="KW-0812">Transmembrane</keyword>
<evidence type="ECO:0000256" key="2">
    <source>
        <dbReference type="SAM" id="Phobius"/>
    </source>
</evidence>
<evidence type="ECO:0000313" key="3">
    <source>
        <dbReference type="EMBL" id="KAI8046815.1"/>
    </source>
</evidence>
<gene>
    <name evidence="3" type="ORF">M5D96_003028</name>
</gene>
<dbReference type="AlphaFoldDB" id="A0A9P9Z1G8"/>
<feature type="region of interest" description="Disordered" evidence="1">
    <location>
        <begin position="23"/>
        <end position="53"/>
    </location>
</feature>
<sequence>MCLSSPIPGQKQTPAVGHCNGSCSLDRNGNRSSTSVPNGGELKHRTHATDATHNLIRDEENLGYKEENAVYRENAQEQQKLLQEQDQKLKDAEQAEEEEYNPQIRWPDLGAQAFLHIGALYGLYLLFYANFYTFLWGECPPSSREINI</sequence>
<dbReference type="Proteomes" id="UP001059596">
    <property type="component" value="Chromosome 3R"/>
</dbReference>
<comment type="caution">
    <text evidence="3">The sequence shown here is derived from an EMBL/GenBank/DDBJ whole genome shotgun (WGS) entry which is preliminary data.</text>
</comment>
<keyword evidence="4" id="KW-1185">Reference proteome</keyword>
<feature type="region of interest" description="Disordered" evidence="1">
    <location>
        <begin position="77"/>
        <end position="100"/>
    </location>
</feature>
<accession>A0A9P9Z1G8</accession>
<name>A0A9P9Z1G8_9MUSC</name>